<reference evidence="1" key="1">
    <citation type="submission" date="2021-06" db="EMBL/GenBank/DDBJ databases">
        <authorList>
            <person name="Kallberg Y."/>
            <person name="Tangrot J."/>
            <person name="Rosling A."/>
        </authorList>
    </citation>
    <scope>NUCLEOTIDE SEQUENCE</scope>
    <source>
        <strain evidence="1">IL203A</strain>
    </source>
</reference>
<keyword evidence="2" id="KW-1185">Reference proteome</keyword>
<evidence type="ECO:0000313" key="2">
    <source>
        <dbReference type="Proteomes" id="UP000789702"/>
    </source>
</evidence>
<accession>A0ACA9JWY4</accession>
<name>A0ACA9JWY4_9GLOM</name>
<evidence type="ECO:0000313" key="1">
    <source>
        <dbReference type="EMBL" id="CAG8440497.1"/>
    </source>
</evidence>
<organism evidence="1 2">
    <name type="scientific">Dentiscutata heterogama</name>
    <dbReference type="NCBI Taxonomy" id="1316150"/>
    <lineage>
        <taxon>Eukaryota</taxon>
        <taxon>Fungi</taxon>
        <taxon>Fungi incertae sedis</taxon>
        <taxon>Mucoromycota</taxon>
        <taxon>Glomeromycotina</taxon>
        <taxon>Glomeromycetes</taxon>
        <taxon>Diversisporales</taxon>
        <taxon>Gigasporaceae</taxon>
        <taxon>Dentiscutata</taxon>
    </lineage>
</organism>
<sequence>MDPNILNLNPTELIAASWQNSFKISQTKRKDNVQTVKEWEEKLTSMYQQLMHEENRVANIFYDHLSKFVEKKFFQSKEK</sequence>
<dbReference type="EMBL" id="CAJVPU010000092">
    <property type="protein sequence ID" value="CAG8440497.1"/>
    <property type="molecule type" value="Genomic_DNA"/>
</dbReference>
<comment type="caution">
    <text evidence="1">The sequence shown here is derived from an EMBL/GenBank/DDBJ whole genome shotgun (WGS) entry which is preliminary data.</text>
</comment>
<protein>
    <submittedName>
        <fullName evidence="1">15140_t:CDS:1</fullName>
    </submittedName>
</protein>
<gene>
    <name evidence="1" type="ORF">DHETER_LOCUS220</name>
</gene>
<proteinExistence type="predicted"/>
<dbReference type="Proteomes" id="UP000789702">
    <property type="component" value="Unassembled WGS sequence"/>
</dbReference>